<dbReference type="Pfam" id="PF01086">
    <property type="entry name" value="Clathrin_lg_ch"/>
    <property type="match status" value="1"/>
</dbReference>
<reference evidence="8" key="1">
    <citation type="submission" date="2014-12" db="EMBL/GenBank/DDBJ databases">
        <title>Insight into the proteome of Arion vulgaris.</title>
        <authorList>
            <person name="Aradska J."/>
            <person name="Bulat T."/>
            <person name="Smidak R."/>
            <person name="Sarate P."/>
            <person name="Gangsoo J."/>
            <person name="Sialana F."/>
            <person name="Bilban M."/>
            <person name="Lubec G."/>
        </authorList>
    </citation>
    <scope>NUCLEOTIDE SEQUENCE</scope>
    <source>
        <tissue evidence="8">Skin</tissue>
    </source>
</reference>
<comment type="subcellular location">
    <subcellularLocation>
        <location evidence="1 6">Cytoplasmic vesicle membrane</location>
        <topology evidence="1 6">Peripheral membrane protein</topology>
        <orientation evidence="1 6">Cytoplasmic side</orientation>
    </subcellularLocation>
    <subcellularLocation>
        <location evidence="6">Membrane</location>
        <location evidence="6">Coated pit</location>
        <topology evidence="6">Peripheral membrane protein</topology>
        <orientation evidence="6">Cytoplasmic side</orientation>
    </subcellularLocation>
    <text evidence="6">Cytoplasmic face of coated pits and vesicles.</text>
</comment>
<evidence type="ECO:0000256" key="1">
    <source>
        <dbReference type="ARBA" id="ARBA00004180"/>
    </source>
</evidence>
<keyword evidence="5 6" id="KW-0968">Cytoplasmic vesicle</keyword>
<organism evidence="8">
    <name type="scientific">Arion vulgaris</name>
    <dbReference type="NCBI Taxonomy" id="1028688"/>
    <lineage>
        <taxon>Eukaryota</taxon>
        <taxon>Metazoa</taxon>
        <taxon>Spiralia</taxon>
        <taxon>Lophotrochozoa</taxon>
        <taxon>Mollusca</taxon>
        <taxon>Gastropoda</taxon>
        <taxon>Heterobranchia</taxon>
        <taxon>Euthyneura</taxon>
        <taxon>Panpulmonata</taxon>
        <taxon>Eupulmonata</taxon>
        <taxon>Stylommatophora</taxon>
        <taxon>Helicina</taxon>
        <taxon>Arionoidea</taxon>
        <taxon>Arionidae</taxon>
        <taxon>Arion</taxon>
    </lineage>
</organism>
<feature type="non-terminal residue" evidence="8">
    <location>
        <position position="157"/>
    </location>
</feature>
<comment type="similarity">
    <text evidence="2 6">Belongs to the clathrin light chain family.</text>
</comment>
<comment type="function">
    <text evidence="6">Clathrin is the major protein of the polyhedral coat of coated pits and vesicles.</text>
</comment>
<accession>A0A0B6ZET2</accession>
<keyword evidence="3 6" id="KW-0472">Membrane</keyword>
<proteinExistence type="inferred from homology"/>
<gene>
    <name evidence="8" type="primary">ORF61405</name>
</gene>
<feature type="region of interest" description="Disordered" evidence="7">
    <location>
        <begin position="1"/>
        <end position="22"/>
    </location>
</feature>
<dbReference type="EMBL" id="HACG01020254">
    <property type="protein sequence ID" value="CEK67119.1"/>
    <property type="molecule type" value="Transcribed_RNA"/>
</dbReference>
<name>A0A0B6ZET2_9EUPU</name>
<feature type="compositionally biased region" description="Polar residues" evidence="7">
    <location>
        <begin position="96"/>
        <end position="118"/>
    </location>
</feature>
<evidence type="ECO:0000256" key="7">
    <source>
        <dbReference type="SAM" id="MobiDB-lite"/>
    </source>
</evidence>
<dbReference type="AlphaFoldDB" id="A0A0B6ZET2"/>
<evidence type="ECO:0000256" key="4">
    <source>
        <dbReference type="ARBA" id="ARBA00023176"/>
    </source>
</evidence>
<sequence>IDKMADFDAFESAPTVEDDPAADFLAREQSELAGLDDENFGESPNYVNQEFNEFDQPSSYDIQTQPGNGLGDFEVVGNTNYEFEEIRDGTYDDSYNDNQFTSNGPSNLYEAISQQDSSRAVPEKIQIWREEQKTKLEKKDAEEEVRKKELKEKAKKE</sequence>
<evidence type="ECO:0000256" key="6">
    <source>
        <dbReference type="RuleBase" id="RU363137"/>
    </source>
</evidence>
<dbReference type="GO" id="GO:0030132">
    <property type="term" value="C:clathrin coat of coated pit"/>
    <property type="evidence" value="ECO:0007669"/>
    <property type="project" value="InterPro"/>
</dbReference>
<dbReference type="GO" id="GO:0016192">
    <property type="term" value="P:vesicle-mediated transport"/>
    <property type="evidence" value="ECO:0007669"/>
    <property type="project" value="InterPro"/>
</dbReference>
<protein>
    <recommendedName>
        <fullName evidence="6">Clathrin light chain</fullName>
    </recommendedName>
</protein>
<feature type="non-terminal residue" evidence="8">
    <location>
        <position position="1"/>
    </location>
</feature>
<evidence type="ECO:0000256" key="5">
    <source>
        <dbReference type="ARBA" id="ARBA00023329"/>
    </source>
</evidence>
<feature type="region of interest" description="Disordered" evidence="7">
    <location>
        <begin position="89"/>
        <end position="120"/>
    </location>
</feature>
<dbReference type="GO" id="GO:0030130">
    <property type="term" value="C:clathrin coat of trans-Golgi network vesicle"/>
    <property type="evidence" value="ECO:0007669"/>
    <property type="project" value="InterPro"/>
</dbReference>
<feature type="region of interest" description="Disordered" evidence="7">
    <location>
        <begin position="135"/>
        <end position="157"/>
    </location>
</feature>
<dbReference type="InterPro" id="IPR000996">
    <property type="entry name" value="Clathrin_L-chain"/>
</dbReference>
<keyword evidence="4 6" id="KW-0168">Coated pit</keyword>
<evidence type="ECO:0000256" key="2">
    <source>
        <dbReference type="ARBA" id="ARBA00005263"/>
    </source>
</evidence>
<dbReference type="GO" id="GO:0005198">
    <property type="term" value="F:structural molecule activity"/>
    <property type="evidence" value="ECO:0007669"/>
    <property type="project" value="InterPro"/>
</dbReference>
<evidence type="ECO:0000256" key="3">
    <source>
        <dbReference type="ARBA" id="ARBA00023136"/>
    </source>
</evidence>
<evidence type="ECO:0000313" key="8">
    <source>
        <dbReference type="EMBL" id="CEK67119.1"/>
    </source>
</evidence>
<dbReference type="GO" id="GO:0006886">
    <property type="term" value="P:intracellular protein transport"/>
    <property type="evidence" value="ECO:0007669"/>
    <property type="project" value="InterPro"/>
</dbReference>